<dbReference type="Pfam" id="PF08281">
    <property type="entry name" value="Sigma70_r4_2"/>
    <property type="match status" value="1"/>
</dbReference>
<sequence>MDQDKQGIDIHTIIIEAKNGNFDAFRQIVLQYSNAMLSVAFSIIGDFHEAQDATQEAFMKCFRRLHTLDDPSKLGSWLYAIVYRTSLDFVKKKKQTLPYEDVIAPSINNVDTWLNQHMTQETILNAMQHLEQTSKMAIMLHYLSEWTMKEISQFLNISLSAVESRIRRARATLRRQLTGEFESYFRMQRLDQGFEQKVSERILRSAGHFYIPVLHRERVLDWFVQHFQLGISRHGNLLVGSGHELYLLECHTHLPSDLPLLAFEVSDIEGLWHKLQHDKVRLESINTNPFIGKYFIFCDPDGNSYHAVEHKQKIELEYDGFDKVGSSI</sequence>
<evidence type="ECO:0000259" key="5">
    <source>
        <dbReference type="Pfam" id="PF00903"/>
    </source>
</evidence>
<organism evidence="8 9">
    <name type="scientific">Paenibacillus alvei TS-15</name>
    <dbReference type="NCBI Taxonomy" id="1117108"/>
    <lineage>
        <taxon>Bacteria</taxon>
        <taxon>Bacillati</taxon>
        <taxon>Bacillota</taxon>
        <taxon>Bacilli</taxon>
        <taxon>Bacillales</taxon>
        <taxon>Paenibacillaceae</taxon>
        <taxon>Paenibacillus</taxon>
    </lineage>
</organism>
<dbReference type="InterPro" id="IPR036388">
    <property type="entry name" value="WH-like_DNA-bd_sf"/>
</dbReference>
<evidence type="ECO:0000256" key="1">
    <source>
        <dbReference type="ARBA" id="ARBA00010641"/>
    </source>
</evidence>
<reference evidence="8 9" key="1">
    <citation type="submission" date="2013-05" db="EMBL/GenBank/DDBJ databases">
        <authorList>
            <person name="Strain E.A."/>
            <person name="Brown E."/>
            <person name="Allard M.W."/>
            <person name="Luo Y.L."/>
        </authorList>
    </citation>
    <scope>NUCLEOTIDE SEQUENCE [LARGE SCALE GENOMIC DNA]</scope>
    <source>
        <strain evidence="8 9">TS-15</strain>
    </source>
</reference>
<comment type="similarity">
    <text evidence="1">Belongs to the sigma-70 factor family. ECF subfamily.</text>
</comment>
<dbReference type="Proteomes" id="UP000015344">
    <property type="component" value="Unassembled WGS sequence"/>
</dbReference>
<dbReference type="GO" id="GO:0003677">
    <property type="term" value="F:DNA binding"/>
    <property type="evidence" value="ECO:0007669"/>
    <property type="project" value="InterPro"/>
</dbReference>
<dbReference type="InterPro" id="IPR014284">
    <property type="entry name" value="RNA_pol_sigma-70_dom"/>
</dbReference>
<dbReference type="eggNOG" id="COG1595">
    <property type="taxonomic scope" value="Bacteria"/>
</dbReference>
<dbReference type="GO" id="GO:0006352">
    <property type="term" value="P:DNA-templated transcription initiation"/>
    <property type="evidence" value="ECO:0007669"/>
    <property type="project" value="InterPro"/>
</dbReference>
<keyword evidence="2" id="KW-0805">Transcription regulation</keyword>
<proteinExistence type="inferred from homology"/>
<dbReference type="PATRIC" id="fig|1117108.3.peg.2475"/>
<gene>
    <name evidence="8" type="ORF">PAALTS15_11945</name>
</gene>
<name>S9TXZ6_PAEAL</name>
<dbReference type="SUPFAM" id="SSF54593">
    <property type="entry name" value="Glyoxalase/Bleomycin resistance protein/Dihydroxybiphenyl dioxygenase"/>
    <property type="match status" value="1"/>
</dbReference>
<dbReference type="AlphaFoldDB" id="S9TXZ6"/>
<evidence type="ECO:0000313" key="8">
    <source>
        <dbReference type="EMBL" id="EPY07056.1"/>
    </source>
</evidence>
<dbReference type="RefSeq" id="WP_021259777.1">
    <property type="nucleotide sequence ID" value="NZ_ATMT01000047.1"/>
</dbReference>
<dbReference type="InterPro" id="IPR013324">
    <property type="entry name" value="RNA_pol_sigma_r3/r4-like"/>
</dbReference>
<protein>
    <submittedName>
        <fullName evidence="8">ECF subfamily RNA polymerase sigma-24 factor</fullName>
    </submittedName>
</protein>
<dbReference type="SUPFAM" id="SSF88946">
    <property type="entry name" value="Sigma2 domain of RNA polymerase sigma factors"/>
    <property type="match status" value="1"/>
</dbReference>
<dbReference type="InterPro" id="IPR039425">
    <property type="entry name" value="RNA_pol_sigma-70-like"/>
</dbReference>
<evidence type="ECO:0000256" key="2">
    <source>
        <dbReference type="ARBA" id="ARBA00023015"/>
    </source>
</evidence>
<comment type="caution">
    <text evidence="8">The sequence shown here is derived from an EMBL/GenBank/DDBJ whole genome shotgun (WGS) entry which is preliminary data.</text>
</comment>
<evidence type="ECO:0000256" key="4">
    <source>
        <dbReference type="ARBA" id="ARBA00023163"/>
    </source>
</evidence>
<feature type="domain" description="RNA polymerase sigma factor 70 region 4 type 2" evidence="7">
    <location>
        <begin position="121"/>
        <end position="173"/>
    </location>
</feature>
<dbReference type="PANTHER" id="PTHR43133:SF51">
    <property type="entry name" value="RNA POLYMERASE SIGMA FACTOR"/>
    <property type="match status" value="1"/>
</dbReference>
<accession>S9TXZ6</accession>
<dbReference type="InterPro" id="IPR013249">
    <property type="entry name" value="RNA_pol_sigma70_r4_t2"/>
</dbReference>
<dbReference type="PANTHER" id="PTHR43133">
    <property type="entry name" value="RNA POLYMERASE ECF-TYPE SIGMA FACTO"/>
    <property type="match status" value="1"/>
</dbReference>
<dbReference type="Gene3D" id="1.10.10.10">
    <property type="entry name" value="Winged helix-like DNA-binding domain superfamily/Winged helix DNA-binding domain"/>
    <property type="match status" value="1"/>
</dbReference>
<keyword evidence="4" id="KW-0804">Transcription</keyword>
<dbReference type="InterPro" id="IPR013325">
    <property type="entry name" value="RNA_pol_sigma_r2"/>
</dbReference>
<dbReference type="NCBIfam" id="TIGR02937">
    <property type="entry name" value="sigma70-ECF"/>
    <property type="match status" value="1"/>
</dbReference>
<keyword evidence="3" id="KW-0731">Sigma factor</keyword>
<evidence type="ECO:0000259" key="6">
    <source>
        <dbReference type="Pfam" id="PF04542"/>
    </source>
</evidence>
<dbReference type="InterPro" id="IPR007627">
    <property type="entry name" value="RNA_pol_sigma70_r2"/>
</dbReference>
<dbReference type="Gene3D" id="3.10.180.10">
    <property type="entry name" value="2,3-Dihydroxybiphenyl 1,2-Dioxygenase, domain 1"/>
    <property type="match status" value="1"/>
</dbReference>
<dbReference type="Pfam" id="PF04542">
    <property type="entry name" value="Sigma70_r2"/>
    <property type="match status" value="1"/>
</dbReference>
<evidence type="ECO:0000259" key="7">
    <source>
        <dbReference type="Pfam" id="PF08281"/>
    </source>
</evidence>
<dbReference type="InterPro" id="IPR004360">
    <property type="entry name" value="Glyas_Fos-R_dOase_dom"/>
</dbReference>
<feature type="domain" description="RNA polymerase sigma-70 region 2" evidence="6">
    <location>
        <begin position="29"/>
        <end position="94"/>
    </location>
</feature>
<dbReference type="EMBL" id="ATMT01000047">
    <property type="protein sequence ID" value="EPY07056.1"/>
    <property type="molecule type" value="Genomic_DNA"/>
</dbReference>
<dbReference type="CDD" id="cd06171">
    <property type="entry name" value="Sigma70_r4"/>
    <property type="match status" value="1"/>
</dbReference>
<evidence type="ECO:0000313" key="9">
    <source>
        <dbReference type="Proteomes" id="UP000015344"/>
    </source>
</evidence>
<dbReference type="SUPFAM" id="SSF88659">
    <property type="entry name" value="Sigma3 and sigma4 domains of RNA polymerase sigma factors"/>
    <property type="match status" value="1"/>
</dbReference>
<dbReference type="Pfam" id="PF00903">
    <property type="entry name" value="Glyoxalase"/>
    <property type="match status" value="1"/>
</dbReference>
<feature type="domain" description="Glyoxalase/fosfomycin resistance/dioxygenase" evidence="5">
    <location>
        <begin position="207"/>
        <end position="303"/>
    </location>
</feature>
<dbReference type="Gene3D" id="1.10.1740.10">
    <property type="match status" value="1"/>
</dbReference>
<dbReference type="InterPro" id="IPR029068">
    <property type="entry name" value="Glyas_Bleomycin-R_OHBP_Dase"/>
</dbReference>
<evidence type="ECO:0000256" key="3">
    <source>
        <dbReference type="ARBA" id="ARBA00023082"/>
    </source>
</evidence>
<dbReference type="GO" id="GO:0016987">
    <property type="term" value="F:sigma factor activity"/>
    <property type="evidence" value="ECO:0007669"/>
    <property type="project" value="UniProtKB-KW"/>
</dbReference>